<dbReference type="SUPFAM" id="SSF53649">
    <property type="entry name" value="Alkaline phosphatase-like"/>
    <property type="match status" value="1"/>
</dbReference>
<evidence type="ECO:0000256" key="4">
    <source>
        <dbReference type="ARBA" id="ARBA00022989"/>
    </source>
</evidence>
<dbReference type="EMBL" id="AP024488">
    <property type="protein sequence ID" value="BCS99328.1"/>
    <property type="molecule type" value="Genomic_DNA"/>
</dbReference>
<dbReference type="PANTHER" id="PTHR47371">
    <property type="entry name" value="LIPOTEICHOIC ACID SYNTHASE"/>
    <property type="match status" value="1"/>
</dbReference>
<organism evidence="7 8">
    <name type="scientific">Desulfoluna limicola</name>
    <dbReference type="NCBI Taxonomy" id="2810562"/>
    <lineage>
        <taxon>Bacteria</taxon>
        <taxon>Pseudomonadati</taxon>
        <taxon>Thermodesulfobacteriota</taxon>
        <taxon>Desulfobacteria</taxon>
        <taxon>Desulfobacterales</taxon>
        <taxon>Desulfolunaceae</taxon>
        <taxon>Desulfoluna</taxon>
    </lineage>
</organism>
<evidence type="ECO:0000256" key="2">
    <source>
        <dbReference type="ARBA" id="ARBA00022475"/>
    </source>
</evidence>
<dbReference type="InterPro" id="IPR050448">
    <property type="entry name" value="OpgB/LTA_synthase_biosynth"/>
</dbReference>
<evidence type="ECO:0000256" key="1">
    <source>
        <dbReference type="ARBA" id="ARBA00004651"/>
    </source>
</evidence>
<evidence type="ECO:0000313" key="7">
    <source>
        <dbReference type="EMBL" id="BCS99328.1"/>
    </source>
</evidence>
<keyword evidence="4" id="KW-1133">Transmembrane helix</keyword>
<evidence type="ECO:0000259" key="6">
    <source>
        <dbReference type="Pfam" id="PF00884"/>
    </source>
</evidence>
<reference evidence="7 8" key="1">
    <citation type="submission" date="2021-02" db="EMBL/GenBank/DDBJ databases">
        <title>Complete genome of Desulfoluna sp. strain ASN36.</title>
        <authorList>
            <person name="Takahashi A."/>
            <person name="Kojima H."/>
            <person name="Fukui M."/>
        </authorList>
    </citation>
    <scope>NUCLEOTIDE SEQUENCE [LARGE SCALE GENOMIC DNA]</scope>
    <source>
        <strain evidence="7 8">ASN36</strain>
    </source>
</reference>
<dbReference type="Proteomes" id="UP001320148">
    <property type="component" value="Chromosome"/>
</dbReference>
<keyword evidence="5" id="KW-0472">Membrane</keyword>
<keyword evidence="2" id="KW-1003">Cell membrane</keyword>
<dbReference type="PANTHER" id="PTHR47371:SF3">
    <property type="entry name" value="PHOSPHOGLYCEROL TRANSFERASE I"/>
    <property type="match status" value="1"/>
</dbReference>
<feature type="domain" description="Sulfatase N-terminal" evidence="6">
    <location>
        <begin position="22"/>
        <end position="290"/>
    </location>
</feature>
<proteinExistence type="predicted"/>
<dbReference type="InterPro" id="IPR000917">
    <property type="entry name" value="Sulfatase_N"/>
</dbReference>
<sequence length="379" mass="43139">MIPVSYPLRQPSTMSSTFSGANIILISLESVGRQHMGFYQGQGALMPVFETLARQAYVSRCHYCISPNTHTSIHTLLNGDYMQHERFPHIASLKENGYSTSLLTAQNFLVDTKALLEKNQYDHYFTPDFYAEKGEAGVSGWGGDDYAIFENGGEDFIKSCEDGKPFFLHVTNNQTHINYTVYDTERFGRFQGGSAKHRYLNAVEESDYLMGRLLERLRNAGLLENTLIVYTSDHGQAFGELGYRAHSTAISAEEMNVPFLIHHPRLDTTRWIRESNHFDLFPTLFDLIGIPCHEKTLGRSLFSDDYQNQFVGFSSTRKGQLPSNFGLIRDGRKVMIDLVLSRFWTMDCEDKGIETLPPQEQKHTLKVMHDALSNRGLVY</sequence>
<accession>A0ABN6FDM3</accession>
<evidence type="ECO:0000313" key="8">
    <source>
        <dbReference type="Proteomes" id="UP001320148"/>
    </source>
</evidence>
<dbReference type="InterPro" id="IPR017850">
    <property type="entry name" value="Alkaline_phosphatase_core_sf"/>
</dbReference>
<keyword evidence="3" id="KW-0812">Transmembrane</keyword>
<dbReference type="Gene3D" id="3.40.720.10">
    <property type="entry name" value="Alkaline Phosphatase, subunit A"/>
    <property type="match status" value="1"/>
</dbReference>
<keyword evidence="8" id="KW-1185">Reference proteome</keyword>
<name>A0ABN6FDM3_9BACT</name>
<gene>
    <name evidence="7" type="ORF">DSLASN_49600</name>
</gene>
<protein>
    <recommendedName>
        <fullName evidence="6">Sulfatase N-terminal domain-containing protein</fullName>
    </recommendedName>
</protein>
<evidence type="ECO:0000256" key="3">
    <source>
        <dbReference type="ARBA" id="ARBA00022692"/>
    </source>
</evidence>
<evidence type="ECO:0000256" key="5">
    <source>
        <dbReference type="ARBA" id="ARBA00023136"/>
    </source>
</evidence>
<dbReference type="RefSeq" id="WP_236890667.1">
    <property type="nucleotide sequence ID" value="NZ_AP024488.1"/>
</dbReference>
<dbReference type="Pfam" id="PF00884">
    <property type="entry name" value="Sulfatase"/>
    <property type="match status" value="1"/>
</dbReference>
<comment type="subcellular location">
    <subcellularLocation>
        <location evidence="1">Cell membrane</location>
        <topology evidence="1">Multi-pass membrane protein</topology>
    </subcellularLocation>
</comment>